<keyword evidence="2" id="KW-1185">Reference proteome</keyword>
<feature type="non-terminal residue" evidence="1">
    <location>
        <position position="1"/>
    </location>
</feature>
<name>A0A9P7FYJ8_9AGAR</name>
<sequence length="84" mass="9812">DWDHFVSAFGDEFYDPNKVANALLALESSEYFQNGRSIDQYIDSFKVLWYKSKYPDGHHLVMKFCRGLNLRLNRRLGTITTGHP</sequence>
<dbReference type="Proteomes" id="UP000775547">
    <property type="component" value="Unassembled WGS sequence"/>
</dbReference>
<dbReference type="AlphaFoldDB" id="A0A9P7FYJ8"/>
<comment type="caution">
    <text evidence="1">The sequence shown here is derived from an EMBL/GenBank/DDBJ whole genome shotgun (WGS) entry which is preliminary data.</text>
</comment>
<proteinExistence type="predicted"/>
<dbReference type="OrthoDB" id="3067544at2759"/>
<dbReference type="EMBL" id="JABCKV010000580">
    <property type="protein sequence ID" value="KAG5640659.1"/>
    <property type="molecule type" value="Genomic_DNA"/>
</dbReference>
<evidence type="ECO:0000313" key="1">
    <source>
        <dbReference type="EMBL" id="KAG5640659.1"/>
    </source>
</evidence>
<organism evidence="1 2">
    <name type="scientific">Asterophora parasitica</name>
    <dbReference type="NCBI Taxonomy" id="117018"/>
    <lineage>
        <taxon>Eukaryota</taxon>
        <taxon>Fungi</taxon>
        <taxon>Dikarya</taxon>
        <taxon>Basidiomycota</taxon>
        <taxon>Agaricomycotina</taxon>
        <taxon>Agaricomycetes</taxon>
        <taxon>Agaricomycetidae</taxon>
        <taxon>Agaricales</taxon>
        <taxon>Tricholomatineae</taxon>
        <taxon>Lyophyllaceae</taxon>
        <taxon>Asterophora</taxon>
    </lineage>
</organism>
<reference evidence="1" key="2">
    <citation type="submission" date="2021-10" db="EMBL/GenBank/DDBJ databases">
        <title>Phylogenomics reveals ancestral predisposition of the termite-cultivated fungus Termitomyces towards a domesticated lifestyle.</title>
        <authorList>
            <person name="Auxier B."/>
            <person name="Grum-Grzhimaylo A."/>
            <person name="Cardenas M.E."/>
            <person name="Lodge J.D."/>
            <person name="Laessoe T."/>
            <person name="Pedersen O."/>
            <person name="Smith M.E."/>
            <person name="Kuyper T.W."/>
            <person name="Franco-Molano E.A."/>
            <person name="Baroni T.J."/>
            <person name="Aanen D.K."/>
        </authorList>
    </citation>
    <scope>NUCLEOTIDE SEQUENCE</scope>
    <source>
        <strain evidence="1">AP01</strain>
        <tissue evidence="1">Mycelium</tissue>
    </source>
</reference>
<reference evidence="1" key="1">
    <citation type="submission" date="2020-07" db="EMBL/GenBank/DDBJ databases">
        <authorList>
            <person name="Nieuwenhuis M."/>
            <person name="Van De Peppel L.J.J."/>
        </authorList>
    </citation>
    <scope>NUCLEOTIDE SEQUENCE</scope>
    <source>
        <strain evidence="1">AP01</strain>
        <tissue evidence="1">Mycelium</tissue>
    </source>
</reference>
<evidence type="ECO:0000313" key="2">
    <source>
        <dbReference type="Proteomes" id="UP000775547"/>
    </source>
</evidence>
<protein>
    <recommendedName>
        <fullName evidence="3">Retrotransposon gag domain-containing protein</fullName>
    </recommendedName>
</protein>
<accession>A0A9P7FYJ8</accession>
<gene>
    <name evidence="1" type="ORF">DXG03_007644</name>
</gene>
<evidence type="ECO:0008006" key="3">
    <source>
        <dbReference type="Google" id="ProtNLM"/>
    </source>
</evidence>